<dbReference type="STRING" id="29172.A0A0D8Y0S7"/>
<dbReference type="AlphaFoldDB" id="A0A0D8Y0S7"/>
<feature type="compositionally biased region" description="Basic and acidic residues" evidence="1">
    <location>
        <begin position="157"/>
        <end position="173"/>
    </location>
</feature>
<feature type="compositionally biased region" description="Polar residues" evidence="1">
    <location>
        <begin position="278"/>
        <end position="288"/>
    </location>
</feature>
<feature type="compositionally biased region" description="Low complexity" evidence="1">
    <location>
        <begin position="299"/>
        <end position="310"/>
    </location>
</feature>
<evidence type="ECO:0000256" key="1">
    <source>
        <dbReference type="SAM" id="MobiDB-lite"/>
    </source>
</evidence>
<reference evidence="3" key="2">
    <citation type="journal article" date="2016" name="Sci. Rep.">
        <title>Dictyocaulus viviparus genome, variome and transcriptome elucidate lungworm biology and support future intervention.</title>
        <authorList>
            <person name="McNulty S.N."/>
            <person name="Strube C."/>
            <person name="Rosa B.A."/>
            <person name="Martin J.C."/>
            <person name="Tyagi R."/>
            <person name="Choi Y.J."/>
            <person name="Wang Q."/>
            <person name="Hallsworth Pepin K."/>
            <person name="Zhang X."/>
            <person name="Ozersky P."/>
            <person name="Wilson R.K."/>
            <person name="Sternberg P.W."/>
            <person name="Gasser R.B."/>
            <person name="Mitreva M."/>
        </authorList>
    </citation>
    <scope>NUCLEOTIDE SEQUENCE [LARGE SCALE GENOMIC DNA]</scope>
    <source>
        <strain evidence="3">HannoverDv2000</strain>
    </source>
</reference>
<feature type="region of interest" description="Disordered" evidence="1">
    <location>
        <begin position="260"/>
        <end position="322"/>
    </location>
</feature>
<evidence type="ECO:0000313" key="3">
    <source>
        <dbReference type="Proteomes" id="UP000053766"/>
    </source>
</evidence>
<evidence type="ECO:0000313" key="2">
    <source>
        <dbReference type="EMBL" id="KJH49732.1"/>
    </source>
</evidence>
<protein>
    <submittedName>
        <fullName evidence="2">Uncharacterized protein</fullName>
    </submittedName>
</protein>
<accession>A0A0D8Y0S7</accession>
<proteinExistence type="predicted"/>
<dbReference type="OrthoDB" id="5875407at2759"/>
<name>A0A0D8Y0S7_DICVI</name>
<feature type="region of interest" description="Disordered" evidence="1">
    <location>
        <begin position="383"/>
        <end position="407"/>
    </location>
</feature>
<feature type="region of interest" description="Disordered" evidence="1">
    <location>
        <begin position="36"/>
        <end position="64"/>
    </location>
</feature>
<feature type="compositionally biased region" description="Polar residues" evidence="1">
    <location>
        <begin position="397"/>
        <end position="407"/>
    </location>
</feature>
<feature type="compositionally biased region" description="Polar residues" evidence="1">
    <location>
        <begin position="260"/>
        <end position="269"/>
    </location>
</feature>
<dbReference type="Proteomes" id="UP000053766">
    <property type="component" value="Unassembled WGS sequence"/>
</dbReference>
<keyword evidence="3" id="KW-1185">Reference proteome</keyword>
<sequence length="407" mass="44981">MLSETDSDSAVIPLDGVHYYALSNRNNDDVVILGDNHRTDGGSTSARGESNYVRDETTSSNSETSTFGDFYARPACRLVNTAPLLIQVVDSFGFSRDILPGSSSIVAAASSVRIHHKVLILMFYSTKLDVNSSQMPSCSFSSTESCDQEISWLKPVDSERQSIGDSQKEESASQRHFSKNTLEHIETLSNSSDNPPSVGTTAECLNIQPVEAPLCKTQVATKSLFKPVDKCASVSSHTKGNNELLASLWKERQQRSLCSRSIDSSNSLEMQEDKRNGQENSTGNTVTRNYEKENLSKCTSNSTSNNSAASVDGEDTSHQSSWTSIGIAENSAHCAQSNSFDCVQTNNDFMKSEHTKDSKRLYEFMEEMKQKLDRKQIRRKTMAGTEYDHNKEGLCRMNQSSSSGYKH</sequence>
<feature type="region of interest" description="Disordered" evidence="1">
    <location>
        <begin position="157"/>
        <end position="176"/>
    </location>
</feature>
<gene>
    <name evidence="2" type="ORF">DICVIV_04153</name>
</gene>
<organism evidence="2 3">
    <name type="scientific">Dictyocaulus viviparus</name>
    <name type="common">Bovine lungworm</name>
    <dbReference type="NCBI Taxonomy" id="29172"/>
    <lineage>
        <taxon>Eukaryota</taxon>
        <taxon>Metazoa</taxon>
        <taxon>Ecdysozoa</taxon>
        <taxon>Nematoda</taxon>
        <taxon>Chromadorea</taxon>
        <taxon>Rhabditida</taxon>
        <taxon>Rhabditina</taxon>
        <taxon>Rhabditomorpha</taxon>
        <taxon>Strongyloidea</taxon>
        <taxon>Metastrongylidae</taxon>
        <taxon>Dictyocaulus</taxon>
    </lineage>
</organism>
<reference evidence="2 3" key="1">
    <citation type="submission" date="2013-11" db="EMBL/GenBank/DDBJ databases">
        <title>Draft genome of the bovine lungworm Dictyocaulus viviparus.</title>
        <authorList>
            <person name="Mitreva M."/>
        </authorList>
    </citation>
    <scope>NUCLEOTIDE SEQUENCE [LARGE SCALE GENOMIC DNA]</scope>
    <source>
        <strain evidence="2 3">HannoverDv2000</strain>
    </source>
</reference>
<dbReference type="EMBL" id="KN716225">
    <property type="protein sequence ID" value="KJH49732.1"/>
    <property type="molecule type" value="Genomic_DNA"/>
</dbReference>